<organism evidence="1 2">
    <name type="scientific">Streptomyces filamentosus</name>
    <name type="common">Streptomyces roseosporus</name>
    <dbReference type="NCBI Taxonomy" id="67294"/>
    <lineage>
        <taxon>Bacteria</taxon>
        <taxon>Bacillati</taxon>
        <taxon>Actinomycetota</taxon>
        <taxon>Actinomycetes</taxon>
        <taxon>Kitasatosporales</taxon>
        <taxon>Streptomycetaceae</taxon>
        <taxon>Streptomyces</taxon>
    </lineage>
</organism>
<sequence length="83" mass="8993">MSTSASHPGRRELRVTVTDEVYEQLQALAADKAVPAEEYAARMLTDDITRSRFLAGAEEFVAEHALGFAERFGPRPAAGDQAA</sequence>
<keyword evidence="2" id="KW-1185">Reference proteome</keyword>
<dbReference type="RefSeq" id="WP_190043402.1">
    <property type="nucleotide sequence ID" value="NZ_BNBE01000002.1"/>
</dbReference>
<dbReference type="AlphaFoldDB" id="A0A919BVD3"/>
<gene>
    <name evidence="1" type="ORF">GCM10017667_55440</name>
</gene>
<name>A0A919BVD3_STRFL</name>
<dbReference type="Proteomes" id="UP000632849">
    <property type="component" value="Unassembled WGS sequence"/>
</dbReference>
<reference evidence="1" key="2">
    <citation type="submission" date="2020-09" db="EMBL/GenBank/DDBJ databases">
        <authorList>
            <person name="Sun Q."/>
            <person name="Ohkuma M."/>
        </authorList>
    </citation>
    <scope>NUCLEOTIDE SEQUENCE</scope>
    <source>
        <strain evidence="1">JCM 4122</strain>
    </source>
</reference>
<comment type="caution">
    <text evidence="1">The sequence shown here is derived from an EMBL/GenBank/DDBJ whole genome shotgun (WGS) entry which is preliminary data.</text>
</comment>
<evidence type="ECO:0000313" key="2">
    <source>
        <dbReference type="Proteomes" id="UP000632849"/>
    </source>
</evidence>
<proteinExistence type="predicted"/>
<reference evidence="1" key="1">
    <citation type="journal article" date="2014" name="Int. J. Syst. Evol. Microbiol.">
        <title>Complete genome sequence of Corynebacterium casei LMG S-19264T (=DSM 44701T), isolated from a smear-ripened cheese.</title>
        <authorList>
            <consortium name="US DOE Joint Genome Institute (JGI-PGF)"/>
            <person name="Walter F."/>
            <person name="Albersmeier A."/>
            <person name="Kalinowski J."/>
            <person name="Ruckert C."/>
        </authorList>
    </citation>
    <scope>NUCLEOTIDE SEQUENCE</scope>
    <source>
        <strain evidence="1">JCM 4122</strain>
    </source>
</reference>
<accession>A0A919BVD3</accession>
<dbReference type="EMBL" id="BNBE01000002">
    <property type="protein sequence ID" value="GHG14165.1"/>
    <property type="molecule type" value="Genomic_DNA"/>
</dbReference>
<evidence type="ECO:0000313" key="1">
    <source>
        <dbReference type="EMBL" id="GHG14165.1"/>
    </source>
</evidence>
<protein>
    <submittedName>
        <fullName evidence="1">Uncharacterized protein</fullName>
    </submittedName>
</protein>